<feature type="domain" description="Aminoglycoside phosphotransferase" evidence="1">
    <location>
        <begin position="57"/>
        <end position="252"/>
    </location>
</feature>
<accession>A0A2G5HE85</accession>
<name>A0A2G5HE85_CERBT</name>
<evidence type="ECO:0000313" key="2">
    <source>
        <dbReference type="EMBL" id="PIA90542.1"/>
    </source>
</evidence>
<dbReference type="Pfam" id="PF01636">
    <property type="entry name" value="APH"/>
    <property type="match status" value="1"/>
</dbReference>
<dbReference type="PANTHER" id="PTHR21310:SF15">
    <property type="entry name" value="AMINOGLYCOSIDE PHOSPHOTRANSFERASE DOMAIN-CONTAINING PROTEIN"/>
    <property type="match status" value="1"/>
</dbReference>
<gene>
    <name evidence="2" type="ORF">CB0940_11334</name>
    <name evidence="3" type="ORF">RHO25_012838</name>
</gene>
<evidence type="ECO:0000259" key="1">
    <source>
        <dbReference type="Pfam" id="PF01636"/>
    </source>
</evidence>
<dbReference type="EMBL" id="CP134192">
    <property type="protein sequence ID" value="WPB08174.1"/>
    <property type="molecule type" value="Genomic_DNA"/>
</dbReference>
<sequence length="284" mass="32052">MDGLDALIEDALQSKSGKIVVPDGAELLFPASMGPSIYIVRETDQILKAGASVEMCEAEAMRFVARNTSIPVPEVIDAYTQDGNGYILMSRLPGERLGSLWKTFDSAQKTKVIDQLRMYMRELGSLHGDFYGSLWQGASKDIWFMHLPCKPGKVSYGLYSSRQQYNEGLVMALRNSRPCGVLTAEDEILIEKILGNTDERKIFSHGDLHLRNILVNPSTACITRFVDWEAAGFSVPGRDYFEARMRARNDTWKKALDEIFEPSERAHFEMMQTLDNALIRHTFI</sequence>
<evidence type="ECO:0000313" key="4">
    <source>
        <dbReference type="Proteomes" id="UP000230605"/>
    </source>
</evidence>
<evidence type="ECO:0000313" key="3">
    <source>
        <dbReference type="EMBL" id="WPB08174.1"/>
    </source>
</evidence>
<dbReference type="InterPro" id="IPR011009">
    <property type="entry name" value="Kinase-like_dom_sf"/>
</dbReference>
<dbReference type="OrthoDB" id="2906425at2759"/>
<dbReference type="Proteomes" id="UP000230605">
    <property type="component" value="Chromosome 9"/>
</dbReference>
<proteinExistence type="predicted"/>
<dbReference type="Gene3D" id="3.90.1200.10">
    <property type="match status" value="1"/>
</dbReference>
<reference evidence="2 4" key="1">
    <citation type="submission" date="2015-10" db="EMBL/GenBank/DDBJ databases">
        <title>The cercosporin biosynthetic gene cluster was horizontally transferred to several fungal lineages and shown to be expanded in Cercospora beticola based on microsynteny with recipient genomes.</title>
        <authorList>
            <person name="De Jonge R."/>
            <person name="Ebert M.K."/>
            <person name="Suttle J.C."/>
            <person name="Jurick Ii W.M."/>
            <person name="Secor G.A."/>
            <person name="Thomma B.P."/>
            <person name="Van De Peer Y."/>
            <person name="Bolton M.D."/>
        </authorList>
    </citation>
    <scope>NUCLEOTIDE SEQUENCE [LARGE SCALE GENOMIC DNA]</scope>
    <source>
        <strain evidence="2 4">09-40</strain>
    </source>
</reference>
<evidence type="ECO:0000313" key="5">
    <source>
        <dbReference type="Proteomes" id="UP001302367"/>
    </source>
</evidence>
<dbReference type="Proteomes" id="UP001302367">
    <property type="component" value="Chromosome 9"/>
</dbReference>
<organism evidence="2 4">
    <name type="scientific">Cercospora beticola</name>
    <name type="common">Sugarbeet leaf spot fungus</name>
    <dbReference type="NCBI Taxonomy" id="122368"/>
    <lineage>
        <taxon>Eukaryota</taxon>
        <taxon>Fungi</taxon>
        <taxon>Dikarya</taxon>
        <taxon>Ascomycota</taxon>
        <taxon>Pezizomycotina</taxon>
        <taxon>Dothideomycetes</taxon>
        <taxon>Dothideomycetidae</taxon>
        <taxon>Mycosphaerellales</taxon>
        <taxon>Mycosphaerellaceae</taxon>
        <taxon>Cercospora</taxon>
    </lineage>
</organism>
<dbReference type="InterPro" id="IPR002575">
    <property type="entry name" value="Aminoglycoside_PTrfase"/>
</dbReference>
<dbReference type="SUPFAM" id="SSF56112">
    <property type="entry name" value="Protein kinase-like (PK-like)"/>
    <property type="match status" value="1"/>
</dbReference>
<dbReference type="EMBL" id="LKMD01000107">
    <property type="protein sequence ID" value="PIA90542.1"/>
    <property type="molecule type" value="Genomic_DNA"/>
</dbReference>
<reference evidence="3 5" key="2">
    <citation type="submission" date="2023-09" db="EMBL/GenBank/DDBJ databases">
        <title>Complete-Gapless Cercospora beticola genome.</title>
        <authorList>
            <person name="Wyatt N.A."/>
            <person name="Spanner R.E."/>
            <person name="Bolton M.D."/>
        </authorList>
    </citation>
    <scope>NUCLEOTIDE SEQUENCE [LARGE SCALE GENOMIC DNA]</scope>
    <source>
        <strain evidence="3">Cb09-40</strain>
    </source>
</reference>
<dbReference type="InterPro" id="IPR051678">
    <property type="entry name" value="AGP_Transferase"/>
</dbReference>
<keyword evidence="5" id="KW-1185">Reference proteome</keyword>
<dbReference type="PANTHER" id="PTHR21310">
    <property type="entry name" value="AMINOGLYCOSIDE PHOSPHOTRANSFERASE-RELATED-RELATED"/>
    <property type="match status" value="1"/>
</dbReference>
<dbReference type="CDD" id="cd05120">
    <property type="entry name" value="APH_ChoK_like"/>
    <property type="match status" value="1"/>
</dbReference>
<dbReference type="AlphaFoldDB" id="A0A2G5HE85"/>
<protein>
    <recommendedName>
        <fullName evidence="1">Aminoglycoside phosphotransferase domain-containing protein</fullName>
    </recommendedName>
</protein>